<feature type="transmembrane region" description="Helical" evidence="1">
    <location>
        <begin position="46"/>
        <end position="65"/>
    </location>
</feature>
<name>A0A9J6ZH78_9BACL</name>
<dbReference type="AlphaFoldDB" id="A0A9J6ZH78"/>
<accession>A0A9J6ZH78</accession>
<feature type="transmembrane region" description="Helical" evidence="1">
    <location>
        <begin position="167"/>
        <end position="188"/>
    </location>
</feature>
<keyword evidence="1" id="KW-1133">Transmembrane helix</keyword>
<feature type="transmembrane region" description="Helical" evidence="1">
    <location>
        <begin position="86"/>
        <end position="109"/>
    </location>
</feature>
<sequence>MNQWKGSLYLMALSYKREFLIFWLINSSFLLNIAICYMFPDITLITVGIIGAYIFTLILSTKLLNKTLSISLRYGLNRKRFLGSTAIFIVIWSFSHAIMMFLMNTILLWSADIFGLSNMIVPQLSMLFSDNVSLFINLLIDACVISLLSVIGILVNILFYRFGLIGGYGFVGLVAIILFIGVPFQWYIPLAEAVMSLNLAQFIGLLILLAGLVYGLIGLLTNKISTISASV</sequence>
<evidence type="ECO:0000313" key="3">
    <source>
        <dbReference type="Proteomes" id="UP001056756"/>
    </source>
</evidence>
<dbReference type="EMBL" id="CP097899">
    <property type="protein sequence ID" value="URN95224.1"/>
    <property type="molecule type" value="Genomic_DNA"/>
</dbReference>
<proteinExistence type="predicted"/>
<feature type="transmembrane region" description="Helical" evidence="1">
    <location>
        <begin position="200"/>
        <end position="220"/>
    </location>
</feature>
<protein>
    <submittedName>
        <fullName evidence="2">Uncharacterized protein</fullName>
    </submittedName>
</protein>
<evidence type="ECO:0000256" key="1">
    <source>
        <dbReference type="SAM" id="Phobius"/>
    </source>
</evidence>
<feature type="transmembrane region" description="Helical" evidence="1">
    <location>
        <begin position="20"/>
        <end position="40"/>
    </location>
</feature>
<keyword evidence="1" id="KW-0812">Transmembrane</keyword>
<gene>
    <name evidence="2" type="ORF">NAG76_02895</name>
</gene>
<dbReference type="Proteomes" id="UP001056756">
    <property type="component" value="Chromosome"/>
</dbReference>
<dbReference type="KEGG" id="plig:NAG76_02895"/>
<organism evidence="2 3">
    <name type="scientific">Candidatus Pristimantibacillus lignocellulolyticus</name>
    <dbReference type="NCBI Taxonomy" id="2994561"/>
    <lineage>
        <taxon>Bacteria</taxon>
        <taxon>Bacillati</taxon>
        <taxon>Bacillota</taxon>
        <taxon>Bacilli</taxon>
        <taxon>Bacillales</taxon>
        <taxon>Paenibacillaceae</taxon>
        <taxon>Candidatus Pristimantibacillus</taxon>
    </lineage>
</organism>
<feature type="transmembrane region" description="Helical" evidence="1">
    <location>
        <begin position="134"/>
        <end position="160"/>
    </location>
</feature>
<evidence type="ECO:0000313" key="2">
    <source>
        <dbReference type="EMBL" id="URN95224.1"/>
    </source>
</evidence>
<reference evidence="2" key="1">
    <citation type="submission" date="2022-05" db="EMBL/GenBank/DDBJ databases">
        <title>Novel bacterial taxa in a minimal lignocellulolytic consortium and its capacity to transform plastics disclosed by genome-resolved metagenomics.</title>
        <authorList>
            <person name="Rodriguez C.A.D."/>
            <person name="Diaz-Garcia L."/>
            <person name="Herrera K."/>
            <person name="Tarazona N.A."/>
            <person name="Sproer C."/>
            <person name="Overmann J."/>
            <person name="Jimenez D.J."/>
        </authorList>
    </citation>
    <scope>NUCLEOTIDE SEQUENCE</scope>
    <source>
        <strain evidence="2">MAG5</strain>
    </source>
</reference>
<keyword evidence="1" id="KW-0472">Membrane</keyword>